<reference evidence="1" key="1">
    <citation type="submission" date="2016-01" db="EMBL/GenBank/DDBJ databases">
        <authorList>
            <person name="Peeters C."/>
        </authorList>
    </citation>
    <scope>NUCLEOTIDE SEQUENCE [LARGE SCALE GENOMIC DNA]</scope>
    <source>
        <strain evidence="1">LMG 22934</strain>
    </source>
</reference>
<protein>
    <submittedName>
        <fullName evidence="1">Uncharacterized protein</fullName>
    </submittedName>
</protein>
<evidence type="ECO:0000313" key="2">
    <source>
        <dbReference type="Proteomes" id="UP000054977"/>
    </source>
</evidence>
<comment type="caution">
    <text evidence="1">The sequence shown here is derived from an EMBL/GenBank/DDBJ whole genome shotgun (WGS) entry which is preliminary data.</text>
</comment>
<sequence>MWIDNWQRMLPYIVANRGLASDALSHAIERFLRDPQRLLAIEREFSTGDPIVVRTAVFGLLYSGRVCAQALRTEALSLLTEFVAAEPVP</sequence>
<proteinExistence type="predicted"/>
<evidence type="ECO:0000313" key="1">
    <source>
        <dbReference type="EMBL" id="SAL68221.1"/>
    </source>
</evidence>
<dbReference type="RefSeq" id="WP_327359525.1">
    <property type="nucleotide sequence ID" value="NZ_FCNW02000104.1"/>
</dbReference>
<accession>A0A158JIG5</accession>
<dbReference type="STRING" id="326474.AWB65_06678"/>
<gene>
    <name evidence="1" type="ORF">AWB65_06678</name>
</gene>
<dbReference type="EMBL" id="FCNW02000104">
    <property type="protein sequence ID" value="SAL68221.1"/>
    <property type="molecule type" value="Genomic_DNA"/>
</dbReference>
<keyword evidence="2" id="KW-1185">Reference proteome</keyword>
<dbReference type="AlphaFoldDB" id="A0A158JIG5"/>
<dbReference type="Proteomes" id="UP000054977">
    <property type="component" value="Unassembled WGS sequence"/>
</dbReference>
<organism evidence="1 2">
    <name type="scientific">Caballeronia humi</name>
    <dbReference type="NCBI Taxonomy" id="326474"/>
    <lineage>
        <taxon>Bacteria</taxon>
        <taxon>Pseudomonadati</taxon>
        <taxon>Pseudomonadota</taxon>
        <taxon>Betaproteobacteria</taxon>
        <taxon>Burkholderiales</taxon>
        <taxon>Burkholderiaceae</taxon>
        <taxon>Caballeronia</taxon>
    </lineage>
</organism>
<name>A0A158JIG5_9BURK</name>